<name>A0A916VWN2_9HYPH</name>
<organism evidence="1 2">
    <name type="scientific">Pelagibacterium lentulum</name>
    <dbReference type="NCBI Taxonomy" id="2029865"/>
    <lineage>
        <taxon>Bacteria</taxon>
        <taxon>Pseudomonadati</taxon>
        <taxon>Pseudomonadota</taxon>
        <taxon>Alphaproteobacteria</taxon>
        <taxon>Hyphomicrobiales</taxon>
        <taxon>Devosiaceae</taxon>
        <taxon>Pelagibacterium</taxon>
    </lineage>
</organism>
<protein>
    <submittedName>
        <fullName evidence="1">Uncharacterized protein</fullName>
    </submittedName>
</protein>
<dbReference type="AlphaFoldDB" id="A0A916VWN2"/>
<evidence type="ECO:0000313" key="2">
    <source>
        <dbReference type="Proteomes" id="UP000596977"/>
    </source>
</evidence>
<comment type="caution">
    <text evidence="1">The sequence shown here is derived from an EMBL/GenBank/DDBJ whole genome shotgun (WGS) entry which is preliminary data.</text>
</comment>
<dbReference type="EMBL" id="BMKB01000002">
    <property type="protein sequence ID" value="GGA45804.1"/>
    <property type="molecule type" value="Genomic_DNA"/>
</dbReference>
<keyword evidence="2" id="KW-1185">Reference proteome</keyword>
<proteinExistence type="predicted"/>
<dbReference type="Proteomes" id="UP000596977">
    <property type="component" value="Unassembled WGS sequence"/>
</dbReference>
<gene>
    <name evidence="1" type="ORF">GCM10011499_14420</name>
</gene>
<evidence type="ECO:0000313" key="1">
    <source>
        <dbReference type="EMBL" id="GGA45804.1"/>
    </source>
</evidence>
<sequence length="89" mass="9917">MYLSYKIINGVLHVQSIPNGPWRVMTSDQITSRLSEVEAEHKRAILNAKREAYEDAAEIARGMLVFADTTCTADREIPAAIRAKAKGEQ</sequence>
<reference evidence="1 2" key="1">
    <citation type="journal article" date="2014" name="Int. J. Syst. Evol. Microbiol.">
        <title>Complete genome sequence of Corynebacterium casei LMG S-19264T (=DSM 44701T), isolated from a smear-ripened cheese.</title>
        <authorList>
            <consortium name="US DOE Joint Genome Institute (JGI-PGF)"/>
            <person name="Walter F."/>
            <person name="Albersmeier A."/>
            <person name="Kalinowski J."/>
            <person name="Ruckert C."/>
        </authorList>
    </citation>
    <scope>NUCLEOTIDE SEQUENCE [LARGE SCALE GENOMIC DNA]</scope>
    <source>
        <strain evidence="1 2">CGMCC 1.15896</strain>
    </source>
</reference>
<accession>A0A916VWN2</accession>